<dbReference type="EMBL" id="LNFO01001217">
    <property type="protein sequence ID" value="KUF93775.1"/>
    <property type="molecule type" value="Genomic_DNA"/>
</dbReference>
<evidence type="ECO:0000313" key="1">
    <source>
        <dbReference type="EMBL" id="KUF93775.1"/>
    </source>
</evidence>
<dbReference type="Proteomes" id="UP000052943">
    <property type="component" value="Unassembled WGS sequence"/>
</dbReference>
<comment type="caution">
    <text evidence="1">The sequence shown here is derived from an EMBL/GenBank/DDBJ whole genome shotgun (WGS) entry which is preliminary data.</text>
</comment>
<accession>A0A0W8DBQ1</accession>
<dbReference type="AlphaFoldDB" id="A0A0W8DBQ1"/>
<proteinExistence type="predicted"/>
<gene>
    <name evidence="1" type="ORF">AM587_10004869</name>
</gene>
<protein>
    <submittedName>
        <fullName evidence="1">Uncharacterized protein</fullName>
    </submittedName>
</protein>
<evidence type="ECO:0000313" key="2">
    <source>
        <dbReference type="Proteomes" id="UP000052943"/>
    </source>
</evidence>
<name>A0A0W8DBQ1_PHYNI</name>
<dbReference type="OrthoDB" id="10434118at2759"/>
<reference evidence="1 2" key="1">
    <citation type="submission" date="2015-11" db="EMBL/GenBank/DDBJ databases">
        <title>Genomes and virulence difference between two physiological races of Phytophthora nicotianae.</title>
        <authorList>
            <person name="Liu H."/>
            <person name="Ma X."/>
            <person name="Yu H."/>
            <person name="Fang D."/>
            <person name="Li Y."/>
            <person name="Wang X."/>
            <person name="Wang W."/>
            <person name="Dong Y."/>
            <person name="Xiao B."/>
        </authorList>
    </citation>
    <scope>NUCLEOTIDE SEQUENCE [LARGE SCALE GENOMIC DNA]</scope>
    <source>
        <strain evidence="2">race 0</strain>
    </source>
</reference>
<sequence length="297" mass="33662">MPTLETGDAIRASGLPPHIGVMVNMENRLDAVDQSIADLHGAVHHIREKLVSMEEKLDDLLPNIIAEATSLRHNQEIDNTIEPRHPVNTALVDAVEAALASTGISQMVRSVQAMQNESHYIYEALGNVGVLIADRRARVPSPRTNLSPSNEVIVEGLDLPTNSENQHSEPEAQQSFFFSKVTLSTAWELWWFGSPSVNMPPYRSLVHSDLPTIKIRKRLSDFRYLMTKIEAIIYRQATYIDNPTLSQARQMLRAAMTELPIHDRTQHNYTRRAEHLQWSTVVNILRKHSRLQRVSNE</sequence>
<organism evidence="1 2">
    <name type="scientific">Phytophthora nicotianae</name>
    <name type="common">Potato buckeye rot agent</name>
    <name type="synonym">Phytophthora parasitica</name>
    <dbReference type="NCBI Taxonomy" id="4792"/>
    <lineage>
        <taxon>Eukaryota</taxon>
        <taxon>Sar</taxon>
        <taxon>Stramenopiles</taxon>
        <taxon>Oomycota</taxon>
        <taxon>Peronosporomycetes</taxon>
        <taxon>Peronosporales</taxon>
        <taxon>Peronosporaceae</taxon>
        <taxon>Phytophthora</taxon>
    </lineage>
</organism>